<keyword evidence="2" id="KW-1185">Reference proteome</keyword>
<evidence type="ECO:0000313" key="2">
    <source>
        <dbReference type="Proteomes" id="UP000013165"/>
    </source>
</evidence>
<dbReference type="PATRIC" id="fig|626887.3.peg.1740"/>
<name>N6WWI2_9GAMM</name>
<dbReference type="AlphaFoldDB" id="N6WWI2"/>
<dbReference type="HOGENOM" id="CLU_2862559_0_0_6"/>
<protein>
    <submittedName>
        <fullName evidence="1">Uncharacterized protein</fullName>
    </submittedName>
</protein>
<dbReference type="RefSeq" id="WP_004579713.1">
    <property type="nucleotide sequence ID" value="NZ_AP028878.1"/>
</dbReference>
<dbReference type="EMBL" id="APLQ01000011">
    <property type="protein sequence ID" value="ENO15417.1"/>
    <property type="molecule type" value="Genomic_DNA"/>
</dbReference>
<comment type="caution">
    <text evidence="1">The sequence shown here is derived from an EMBL/GenBank/DDBJ whole genome shotgun (WGS) entry which is preliminary data.</text>
</comment>
<organism evidence="1 2">
    <name type="scientific">Marinobacter nanhaiticus D15-8W</name>
    <dbReference type="NCBI Taxonomy" id="626887"/>
    <lineage>
        <taxon>Bacteria</taxon>
        <taxon>Pseudomonadati</taxon>
        <taxon>Pseudomonadota</taxon>
        <taxon>Gammaproteobacteria</taxon>
        <taxon>Pseudomonadales</taxon>
        <taxon>Marinobacteraceae</taxon>
        <taxon>Marinobacter</taxon>
    </lineage>
</organism>
<gene>
    <name evidence="1" type="ORF">J057_08701</name>
</gene>
<sequence>MRIIEPSQQDTQENSRLDRLYRLKQQQLQRASDKRKDSLLCRVLAAEADAISSAIHQAMPEKRR</sequence>
<reference evidence="1 2" key="1">
    <citation type="journal article" date="2013" name="Genome Announc.">
        <title>Genome Sequence of the Polycyclic Aromatic Hydrocarbon-Degrading Bacterium Strain Marinobacter nanhaiticus D15-8WT.</title>
        <authorList>
            <person name="Cui Z."/>
            <person name="Gao W."/>
            <person name="Li Q."/>
            <person name="Xu G."/>
            <person name="Zheng L."/>
        </authorList>
    </citation>
    <scope>NUCLEOTIDE SEQUENCE [LARGE SCALE GENOMIC DNA]</scope>
    <source>
        <strain evidence="1 2">D15-8W</strain>
    </source>
</reference>
<proteinExistence type="predicted"/>
<accession>N6WWI2</accession>
<dbReference type="OrthoDB" id="6372223at2"/>
<dbReference type="Proteomes" id="UP000013165">
    <property type="component" value="Unassembled WGS sequence"/>
</dbReference>
<evidence type="ECO:0000313" key="1">
    <source>
        <dbReference type="EMBL" id="ENO15417.1"/>
    </source>
</evidence>